<dbReference type="NCBIfam" id="TIGR01784">
    <property type="entry name" value="T_den_put_tspse"/>
    <property type="match status" value="1"/>
</dbReference>
<comment type="caution">
    <text evidence="1">The sequence shown here is derived from an EMBL/GenBank/DDBJ whole genome shotgun (WGS) entry which is preliminary data.</text>
</comment>
<evidence type="ECO:0000313" key="2">
    <source>
        <dbReference type="Proteomes" id="UP000324707"/>
    </source>
</evidence>
<accession>A0A5C8E850</accession>
<dbReference type="InterPro" id="IPR010106">
    <property type="entry name" value="RpnA"/>
</dbReference>
<dbReference type="PANTHER" id="PTHR41317">
    <property type="entry name" value="PD-(D_E)XK NUCLEASE FAMILY TRANSPOSASE"/>
    <property type="match status" value="1"/>
</dbReference>
<dbReference type="RefSeq" id="WP_147736325.1">
    <property type="nucleotide sequence ID" value="NZ_SAXX01000011.1"/>
</dbReference>
<reference evidence="1 2" key="1">
    <citation type="journal article" date="1992" name="Lakartidningen">
        <title>[Penicillin V and not amoxicillin is the first choice preparation in acute otitis].</title>
        <authorList>
            <person name="Kamme C."/>
            <person name="Lundgren K."/>
            <person name="Prellner K."/>
        </authorList>
    </citation>
    <scope>NUCLEOTIDE SEQUENCE [LARGE SCALE GENOMIC DNA]</scope>
    <source>
        <strain evidence="1 2">PC5538III-lc</strain>
    </source>
</reference>
<dbReference type="AlphaFoldDB" id="A0A5C8E850"/>
<dbReference type="EMBL" id="SAXX01000011">
    <property type="protein sequence ID" value="TXJ33608.1"/>
    <property type="molecule type" value="Genomic_DNA"/>
</dbReference>
<protein>
    <submittedName>
        <fullName evidence="1">Rpn family recombination-promoting nuclease/putative transposase</fullName>
    </submittedName>
</protein>
<dbReference type="Pfam" id="PF12784">
    <property type="entry name" value="PDDEXK_2"/>
    <property type="match status" value="1"/>
</dbReference>
<gene>
    <name evidence="1" type="ORF">EPJ69_04310</name>
</gene>
<organism evidence="1 2">
    <name type="scientific">Brachyspira aalborgi</name>
    <dbReference type="NCBI Taxonomy" id="29522"/>
    <lineage>
        <taxon>Bacteria</taxon>
        <taxon>Pseudomonadati</taxon>
        <taxon>Spirochaetota</taxon>
        <taxon>Spirochaetia</taxon>
        <taxon>Brachyspirales</taxon>
        <taxon>Brachyspiraceae</taxon>
        <taxon>Brachyspira</taxon>
    </lineage>
</organism>
<name>A0A5C8E850_9SPIR</name>
<dbReference type="Proteomes" id="UP000324707">
    <property type="component" value="Unassembled WGS sequence"/>
</dbReference>
<dbReference type="PANTHER" id="PTHR41317:SF1">
    <property type="entry name" value="PD-(D_E)XK NUCLEASE FAMILY TRANSPOSASE"/>
    <property type="match status" value="1"/>
</dbReference>
<proteinExistence type="predicted"/>
<sequence>MNKKPFNALNDCFVRYFFTDKGGEKVLLDFINAVMISADMKTFKAVEILNPFNLKRNYKDKETIVDVKCITKNGTVVIIEVQLSGNSRFPERILYYWSANYSKLLKKGEEYEDLTPVISINLLNFNLNKNDKNVHSCYMIYDTKNARLLTDHLQIHIIELKKFKFKDNDLKKDLNYWLGFFTTNNMEAYMSEIVKEKPIMEEAHKRYNNFIRSRLMMSEYEKKEIYQYDKQITLKEERQEGRREGKLEGERDKSILIAKNLKKAGLDIKFISENTGLTIKEIEKL</sequence>
<evidence type="ECO:0000313" key="1">
    <source>
        <dbReference type="EMBL" id="TXJ33608.1"/>
    </source>
</evidence>